<gene>
    <name evidence="1" type="ORF">CSKR_202683</name>
</gene>
<name>A0A8T1M1S0_CLOSI</name>
<dbReference type="Proteomes" id="UP000286415">
    <property type="component" value="Unassembled WGS sequence"/>
</dbReference>
<comment type="caution">
    <text evidence="1">The sequence shown here is derived from an EMBL/GenBank/DDBJ whole genome shotgun (WGS) entry which is preliminary data.</text>
</comment>
<organism evidence="1 2">
    <name type="scientific">Clonorchis sinensis</name>
    <name type="common">Chinese liver fluke</name>
    <dbReference type="NCBI Taxonomy" id="79923"/>
    <lineage>
        <taxon>Eukaryota</taxon>
        <taxon>Metazoa</taxon>
        <taxon>Spiralia</taxon>
        <taxon>Lophotrochozoa</taxon>
        <taxon>Platyhelminthes</taxon>
        <taxon>Trematoda</taxon>
        <taxon>Digenea</taxon>
        <taxon>Opisthorchiida</taxon>
        <taxon>Opisthorchiata</taxon>
        <taxon>Opisthorchiidae</taxon>
        <taxon>Clonorchis</taxon>
    </lineage>
</organism>
<accession>A0A8T1M1S0</accession>
<dbReference type="InterPro" id="IPR053720">
    <property type="entry name" value="Psm_Assembly_Chaperone"/>
</dbReference>
<evidence type="ECO:0000313" key="1">
    <source>
        <dbReference type="EMBL" id="KAG5442939.1"/>
    </source>
</evidence>
<evidence type="ECO:0008006" key="3">
    <source>
        <dbReference type="Google" id="ProtNLM"/>
    </source>
</evidence>
<reference evidence="1 2" key="1">
    <citation type="journal article" date="2018" name="Biotechnol. Adv.">
        <title>Improved genomic resources and new bioinformatic workflow for the carcinogenic parasite Clonorchis sinensis: Biotechnological implications.</title>
        <authorList>
            <person name="Wang D."/>
            <person name="Korhonen P.K."/>
            <person name="Gasser R.B."/>
            <person name="Young N.D."/>
        </authorList>
    </citation>
    <scope>NUCLEOTIDE SEQUENCE [LARGE SCALE GENOMIC DNA]</scope>
    <source>
        <strain evidence="1">Cs-k2</strain>
    </source>
</reference>
<dbReference type="Gene3D" id="3.30.230.90">
    <property type="match status" value="1"/>
</dbReference>
<protein>
    <recommendedName>
        <fullName evidence="3">Proteasome assembly chaperone 3</fullName>
    </recommendedName>
</protein>
<dbReference type="EMBL" id="NIRI02000056">
    <property type="protein sequence ID" value="KAG5442939.1"/>
    <property type="molecule type" value="Genomic_DNA"/>
</dbReference>
<dbReference type="AlphaFoldDB" id="A0A8T1M1S0"/>
<evidence type="ECO:0000313" key="2">
    <source>
        <dbReference type="Proteomes" id="UP000286415"/>
    </source>
</evidence>
<keyword evidence="2" id="KW-1185">Reference proteome</keyword>
<sequence length="121" mass="13563">MKFPVTSTTELTLPDGDVHIHILKLEFSDHLIISLSENGKLGDLILSIKQHDPASLTGNPMIVRSVDTRTILGVEKMNSHLLTRQIEQALNTEKTILVSTNLRKDVSFKDAQLICERLTEM</sequence>
<reference evidence="1 2" key="2">
    <citation type="journal article" date="2021" name="Genomics">
        <title>High-quality reference genome for Clonorchis sinensis.</title>
        <authorList>
            <person name="Young N.D."/>
            <person name="Stroehlein A.J."/>
            <person name="Kinkar L."/>
            <person name="Wang T."/>
            <person name="Sohn W.M."/>
            <person name="Chang B.C.H."/>
            <person name="Kaur P."/>
            <person name="Weisz D."/>
            <person name="Dudchenko O."/>
            <person name="Aiden E.L."/>
            <person name="Korhonen P.K."/>
            <person name="Gasser R.B."/>
        </authorList>
    </citation>
    <scope>NUCLEOTIDE SEQUENCE [LARGE SCALE GENOMIC DNA]</scope>
    <source>
        <strain evidence="1">Cs-k2</strain>
    </source>
</reference>
<dbReference type="OrthoDB" id="5839at2759"/>
<proteinExistence type="predicted"/>